<dbReference type="Proteomes" id="UP000615446">
    <property type="component" value="Unassembled WGS sequence"/>
</dbReference>
<protein>
    <submittedName>
        <fullName evidence="1">Uncharacterized protein</fullName>
    </submittedName>
</protein>
<organism evidence="1 2">
    <name type="scientific">Rhizophagus clarus</name>
    <dbReference type="NCBI Taxonomy" id="94130"/>
    <lineage>
        <taxon>Eukaryota</taxon>
        <taxon>Fungi</taxon>
        <taxon>Fungi incertae sedis</taxon>
        <taxon>Mucoromycota</taxon>
        <taxon>Glomeromycotina</taxon>
        <taxon>Glomeromycetes</taxon>
        <taxon>Glomerales</taxon>
        <taxon>Glomeraceae</taxon>
        <taxon>Rhizophagus</taxon>
    </lineage>
</organism>
<evidence type="ECO:0000313" key="2">
    <source>
        <dbReference type="Proteomes" id="UP000615446"/>
    </source>
</evidence>
<gene>
    <name evidence="1" type="ORF">RCL2_001227200</name>
</gene>
<name>A0A8H3LGB8_9GLOM</name>
<dbReference type="OrthoDB" id="20828at2759"/>
<proteinExistence type="predicted"/>
<dbReference type="AlphaFoldDB" id="A0A8H3LGB8"/>
<sequence length="480" mass="55100">MHKNDPSGIPLTTMEIQGLQLICESFIHNNDFTIISNVFQKLAIIESSLGSNDDLAFELKQLRIDFSRVYWFKQLCIANIDNVYDRFVKGAKKQNNNKEVKKLMIEIVRSGLGNISYDNNIMNGHSSSLCFKNLEKIFSAVNLWNIQKSRIEFFTCMDQIMLLDSSSNGSLHSNDGDLVMGGSDEDFDNLKSRVIDYFWEELVLKGNNDCLIVSHIIRGIREDVAVELFEHGLIILEKYGELIVGIEEVFRALLLSVRDSKKLEFSEALITQVQKISDENKDHTTFVSCIMTRIKLFVLVASVLAARVTAVVTTNSIEFANRQPDYNIIMKWVVMLIKLLCNERIHQNGSGADNFDLILDLVSFLLDEMGKIPRAIIVAELKNKYHFNIPVIWSNRIKRVLPLNIPKETLGKRKHGLDAWQLIEGIGENDDLNNSAIDLSWYDAKFYQKPSKRLKRSDEYEDYNLDFNKKYNEENGHLEP</sequence>
<evidence type="ECO:0000313" key="1">
    <source>
        <dbReference type="EMBL" id="GES85185.1"/>
    </source>
</evidence>
<accession>A0A8H3LGB8</accession>
<reference evidence="1" key="1">
    <citation type="submission" date="2019-10" db="EMBL/GenBank/DDBJ databases">
        <title>Conservation and host-specific expression of non-tandemly repeated heterogenous ribosome RNA gene in arbuscular mycorrhizal fungi.</title>
        <authorList>
            <person name="Maeda T."/>
            <person name="Kobayashi Y."/>
            <person name="Nakagawa T."/>
            <person name="Ezawa T."/>
            <person name="Yamaguchi K."/>
            <person name="Bino T."/>
            <person name="Nishimoto Y."/>
            <person name="Shigenobu S."/>
            <person name="Kawaguchi M."/>
        </authorList>
    </citation>
    <scope>NUCLEOTIDE SEQUENCE</scope>
    <source>
        <strain evidence="1">HR1</strain>
    </source>
</reference>
<comment type="caution">
    <text evidence="1">The sequence shown here is derived from an EMBL/GenBank/DDBJ whole genome shotgun (WGS) entry which is preliminary data.</text>
</comment>
<dbReference type="EMBL" id="BLAL01000089">
    <property type="protein sequence ID" value="GES85185.1"/>
    <property type="molecule type" value="Genomic_DNA"/>
</dbReference>